<evidence type="ECO:0000256" key="2">
    <source>
        <dbReference type="SAM" id="Phobius"/>
    </source>
</evidence>
<dbReference type="PROSITE" id="PS50330">
    <property type="entry name" value="UIM"/>
    <property type="match status" value="1"/>
</dbReference>
<dbReference type="EMBL" id="BKCJ010001006">
    <property type="protein sequence ID" value="GEU38054.1"/>
    <property type="molecule type" value="Genomic_DNA"/>
</dbReference>
<accession>A0A6L2JQZ6</accession>
<protein>
    <submittedName>
        <fullName evidence="4">Copia protein</fullName>
    </submittedName>
</protein>
<feature type="compositionally biased region" description="Basic and acidic residues" evidence="1">
    <location>
        <begin position="484"/>
        <end position="493"/>
    </location>
</feature>
<name>A0A6L2JQZ6_TANCI</name>
<evidence type="ECO:0000259" key="3">
    <source>
        <dbReference type="Pfam" id="PF07727"/>
    </source>
</evidence>
<gene>
    <name evidence="4" type="ORF">Tci_010032</name>
</gene>
<keyword evidence="2" id="KW-0472">Membrane</keyword>
<sequence length="1042" mass="116621">MFDEYLKPHRVKRLVSPPLVVPVPVNSAVFQSLSLLQRVAAESTIMEDNPFAHVDNDPFVNVFALEPHSEASSLGDWIYKIKLDEYDDVLKNKATLVAKGYQKEKGIDFEESFALVARIEDIRIFIANAASKNMNINQMDVKMAFLNYELKEEVYVSQPEGFVDPDHPTHVYRLKKALYMLKRLLGHGSQDTRRCTSGNAQFLGDKLVSWSSKKQKSTVISTTEVKYIGMSGCCAQILWMRVQVENDVVELYFVTTDYQLADIFTKALLRERFEFLLPCLGKPLLGSGLIKIVFIVKTFTASASIPTIYIQQFWNTYTYKAKTRAYGFQLDETRFILDANLLRDALDITAIDQAHQFVSPPSGDAIMDFVNQLGYTEVIHFVSRMTVNNLYQPWRAILSMINQCLTGKTSGHDRPRYQVLQMLWASPFHLAEEDFRLGNLKFVHKGKINEFFGMPISDELISNNIRNAPYYNAYLEMVTKHDRKMSTEKEGTKKTASAKQPKPMPAIVKSNKPAPAPKPKETKERPSKASISKPPKMKPAKEKSTKTSLPEQAGKGKIVKVRKVKSPFQLVDEPDEEPAHSEPEPELEHQGEGDEDDMERAIQMSLESFQAQSQAHVGGVAIRETIIEATRPLPVVEGKGKAIITEEQAAHSLLALHTPKKRSTTDQFVLQRRTPVTEEASTGPSAQAQDDTSINIIRNSPSPANAETKTGAASEKTNSGGDTEILPFDEEKGKDVDDQVNLEEKMDELDQGQAGLDPGKSHRALAGPNPKPTHDEFMADLYHKNLDYSYTIGDQFINDKLIEDEPGKLNAESKVVSMVTVPIHQASFSILPLSTPIIDLSPPKPTSFMKAPIFSSAWKKSNAREAPLSSSKQQYDPHVEQPVKDIIMPDTANISDSEDTDSTYLLEIKHMPEWLKPIPDDERPATPEAAWVIPSTHILDAKNNWANSLATMYQAPAENSLLKKTRDMQTFMHCKGSRQALSISKMKAARYLALVLNYSYLSICGSMRSAPMTSVPLMVYLIGGLIIINSTLTDTWLTQAVT</sequence>
<dbReference type="InterPro" id="IPR003903">
    <property type="entry name" value="UIM_dom"/>
</dbReference>
<dbReference type="PANTHER" id="PTHR11439">
    <property type="entry name" value="GAG-POL-RELATED RETROTRANSPOSON"/>
    <property type="match status" value="1"/>
</dbReference>
<dbReference type="PANTHER" id="PTHR11439:SF442">
    <property type="entry name" value="CYSTEINE-RICH RLK (RECEPTOR-LIKE PROTEIN KINASE) 8"/>
    <property type="match status" value="1"/>
</dbReference>
<feature type="compositionally biased region" description="Basic and acidic residues" evidence="1">
    <location>
        <begin position="518"/>
        <end position="527"/>
    </location>
</feature>
<feature type="compositionally biased region" description="Polar residues" evidence="1">
    <location>
        <begin position="679"/>
        <end position="708"/>
    </location>
</feature>
<proteinExistence type="predicted"/>
<dbReference type="CDD" id="cd09272">
    <property type="entry name" value="RNase_HI_RT_Ty1"/>
    <property type="match status" value="1"/>
</dbReference>
<reference evidence="4" key="1">
    <citation type="journal article" date="2019" name="Sci. Rep.">
        <title>Draft genome of Tanacetum cinerariifolium, the natural source of mosquito coil.</title>
        <authorList>
            <person name="Yamashiro T."/>
            <person name="Shiraishi A."/>
            <person name="Satake H."/>
            <person name="Nakayama K."/>
        </authorList>
    </citation>
    <scope>NUCLEOTIDE SEQUENCE</scope>
</reference>
<feature type="domain" description="Reverse transcriptase Ty1/copia-type" evidence="3">
    <location>
        <begin position="76"/>
        <end position="183"/>
    </location>
</feature>
<evidence type="ECO:0000313" key="4">
    <source>
        <dbReference type="EMBL" id="GEU38054.1"/>
    </source>
</evidence>
<feature type="compositionally biased region" description="Basic and acidic residues" evidence="1">
    <location>
        <begin position="577"/>
        <end position="592"/>
    </location>
</feature>
<feature type="region of interest" description="Disordered" evidence="1">
    <location>
        <begin position="484"/>
        <end position="596"/>
    </location>
</feature>
<dbReference type="InterPro" id="IPR013103">
    <property type="entry name" value="RVT_2"/>
</dbReference>
<keyword evidence="2" id="KW-0812">Transmembrane</keyword>
<dbReference type="AlphaFoldDB" id="A0A6L2JQZ6"/>
<feature type="region of interest" description="Disordered" evidence="1">
    <location>
        <begin position="675"/>
        <end position="734"/>
    </location>
</feature>
<organism evidence="4">
    <name type="scientific">Tanacetum cinerariifolium</name>
    <name type="common">Dalmatian daisy</name>
    <name type="synonym">Chrysanthemum cinerariifolium</name>
    <dbReference type="NCBI Taxonomy" id="118510"/>
    <lineage>
        <taxon>Eukaryota</taxon>
        <taxon>Viridiplantae</taxon>
        <taxon>Streptophyta</taxon>
        <taxon>Embryophyta</taxon>
        <taxon>Tracheophyta</taxon>
        <taxon>Spermatophyta</taxon>
        <taxon>Magnoliopsida</taxon>
        <taxon>eudicotyledons</taxon>
        <taxon>Gunneridae</taxon>
        <taxon>Pentapetalae</taxon>
        <taxon>asterids</taxon>
        <taxon>campanulids</taxon>
        <taxon>Asterales</taxon>
        <taxon>Asteraceae</taxon>
        <taxon>Asteroideae</taxon>
        <taxon>Anthemideae</taxon>
        <taxon>Anthemidinae</taxon>
        <taxon>Tanacetum</taxon>
    </lineage>
</organism>
<comment type="caution">
    <text evidence="4">The sequence shown here is derived from an EMBL/GenBank/DDBJ whole genome shotgun (WGS) entry which is preliminary data.</text>
</comment>
<evidence type="ECO:0000256" key="1">
    <source>
        <dbReference type="SAM" id="MobiDB-lite"/>
    </source>
</evidence>
<keyword evidence="2" id="KW-1133">Transmembrane helix</keyword>
<dbReference type="Pfam" id="PF07727">
    <property type="entry name" value="RVT_2"/>
    <property type="match status" value="1"/>
</dbReference>
<feature type="transmembrane region" description="Helical" evidence="2">
    <location>
        <begin position="1017"/>
        <end position="1037"/>
    </location>
</feature>